<comment type="caution">
    <text evidence="1">The sequence shown here is derived from an EMBL/GenBank/DDBJ whole genome shotgun (WGS) entry which is preliminary data.</text>
</comment>
<dbReference type="PANTHER" id="PTHR33193:SF13">
    <property type="entry name" value="EXPRESSED PROTEIN"/>
    <property type="match status" value="1"/>
</dbReference>
<dbReference type="Pfam" id="PF12023">
    <property type="entry name" value="DUF3511"/>
    <property type="match status" value="1"/>
</dbReference>
<keyword evidence="2" id="KW-1185">Reference proteome</keyword>
<dbReference type="InterPro" id="IPR021899">
    <property type="entry name" value="DUF3511"/>
</dbReference>
<reference evidence="1 2" key="1">
    <citation type="submission" date="2020-10" db="EMBL/GenBank/DDBJ databases">
        <title>The Coptis chinensis genome and diversification of protoberbering-type alkaloids.</title>
        <authorList>
            <person name="Wang B."/>
            <person name="Shu S."/>
            <person name="Song C."/>
            <person name="Liu Y."/>
        </authorList>
    </citation>
    <scope>NUCLEOTIDE SEQUENCE [LARGE SCALE GENOMIC DNA]</scope>
    <source>
        <strain evidence="1">HL-2020</strain>
        <tissue evidence="1">Leaf</tissue>
    </source>
</reference>
<dbReference type="OrthoDB" id="660385at2759"/>
<dbReference type="AlphaFoldDB" id="A0A835HZH0"/>
<evidence type="ECO:0008006" key="3">
    <source>
        <dbReference type="Google" id="ProtNLM"/>
    </source>
</evidence>
<name>A0A835HZH0_9MAGN</name>
<dbReference type="EMBL" id="JADFTS010000005">
    <property type="protein sequence ID" value="KAF9607218.1"/>
    <property type="molecule type" value="Genomic_DNA"/>
</dbReference>
<evidence type="ECO:0000313" key="2">
    <source>
        <dbReference type="Proteomes" id="UP000631114"/>
    </source>
</evidence>
<protein>
    <recommendedName>
        <fullName evidence="3">DUF3511 domain-containing protein</fullName>
    </recommendedName>
</protein>
<evidence type="ECO:0000313" key="1">
    <source>
        <dbReference type="EMBL" id="KAF9607218.1"/>
    </source>
</evidence>
<dbReference type="PANTHER" id="PTHR33193">
    <property type="entry name" value="DOMAIN PROTEIN, PUTATIVE (DUF3511)-RELATED"/>
    <property type="match status" value="1"/>
</dbReference>
<dbReference type="Proteomes" id="UP000631114">
    <property type="component" value="Unassembled WGS sequence"/>
</dbReference>
<organism evidence="1 2">
    <name type="scientific">Coptis chinensis</name>
    <dbReference type="NCBI Taxonomy" id="261450"/>
    <lineage>
        <taxon>Eukaryota</taxon>
        <taxon>Viridiplantae</taxon>
        <taxon>Streptophyta</taxon>
        <taxon>Embryophyta</taxon>
        <taxon>Tracheophyta</taxon>
        <taxon>Spermatophyta</taxon>
        <taxon>Magnoliopsida</taxon>
        <taxon>Ranunculales</taxon>
        <taxon>Ranunculaceae</taxon>
        <taxon>Coptidoideae</taxon>
        <taxon>Coptis</taxon>
    </lineage>
</organism>
<proteinExistence type="predicted"/>
<gene>
    <name evidence="1" type="ORF">IFM89_033425</name>
</gene>
<accession>A0A835HZH0</accession>
<sequence length="109" mass="12605">MVDFRAGYEAYGLSRKIEIVKGKEYSAKQTFKMALSHSSNDAARPNPVQLKRISKTKKPSSWSLKNPEAKRKKRIAQYKFYSVEGKVKSSFRNGFRWIKNKCSQIVHGF</sequence>